<organism evidence="2 3">
    <name type="scientific">Amanita muscaria (strain Koide BX008)</name>
    <dbReference type="NCBI Taxonomy" id="946122"/>
    <lineage>
        <taxon>Eukaryota</taxon>
        <taxon>Fungi</taxon>
        <taxon>Dikarya</taxon>
        <taxon>Basidiomycota</taxon>
        <taxon>Agaricomycotina</taxon>
        <taxon>Agaricomycetes</taxon>
        <taxon>Agaricomycetidae</taxon>
        <taxon>Agaricales</taxon>
        <taxon>Pluteineae</taxon>
        <taxon>Amanitaceae</taxon>
        <taxon>Amanita</taxon>
    </lineage>
</organism>
<dbReference type="Proteomes" id="UP000054549">
    <property type="component" value="Unassembled WGS sequence"/>
</dbReference>
<dbReference type="EMBL" id="KN818311">
    <property type="protein sequence ID" value="KIL59669.1"/>
    <property type="molecule type" value="Genomic_DNA"/>
</dbReference>
<gene>
    <name evidence="2" type="ORF">M378DRAFT_14624</name>
</gene>
<evidence type="ECO:0000313" key="2">
    <source>
        <dbReference type="EMBL" id="KIL59669.1"/>
    </source>
</evidence>
<evidence type="ECO:0000256" key="1">
    <source>
        <dbReference type="SAM" id="MobiDB-lite"/>
    </source>
</evidence>
<sequence length="71" mass="7788">MPHIGDTPMCAGDKERGPNGSPTKQRSTVIPEYLPQAGGIRPGKEKEYSNGMDDTCNVKHSSEAFRSFYVD</sequence>
<dbReference type="InParanoid" id="A0A0C2SZT1"/>
<accession>A0A0C2SZT1</accession>
<dbReference type="HOGENOM" id="CLU_2739531_0_0_1"/>
<proteinExistence type="predicted"/>
<name>A0A0C2SZT1_AMAMK</name>
<feature type="region of interest" description="Disordered" evidence="1">
    <location>
        <begin position="1"/>
        <end position="57"/>
    </location>
</feature>
<dbReference type="AlphaFoldDB" id="A0A0C2SZT1"/>
<evidence type="ECO:0000313" key="3">
    <source>
        <dbReference type="Proteomes" id="UP000054549"/>
    </source>
</evidence>
<keyword evidence="3" id="KW-1185">Reference proteome</keyword>
<protein>
    <submittedName>
        <fullName evidence="2">Uncharacterized protein</fullName>
    </submittedName>
</protein>
<reference evidence="2 3" key="1">
    <citation type="submission" date="2014-04" db="EMBL/GenBank/DDBJ databases">
        <title>Evolutionary Origins and Diversification of the Mycorrhizal Mutualists.</title>
        <authorList>
            <consortium name="DOE Joint Genome Institute"/>
            <consortium name="Mycorrhizal Genomics Consortium"/>
            <person name="Kohler A."/>
            <person name="Kuo A."/>
            <person name="Nagy L.G."/>
            <person name="Floudas D."/>
            <person name="Copeland A."/>
            <person name="Barry K.W."/>
            <person name="Cichocki N."/>
            <person name="Veneault-Fourrey C."/>
            <person name="LaButti K."/>
            <person name="Lindquist E.A."/>
            <person name="Lipzen A."/>
            <person name="Lundell T."/>
            <person name="Morin E."/>
            <person name="Murat C."/>
            <person name="Riley R."/>
            <person name="Ohm R."/>
            <person name="Sun H."/>
            <person name="Tunlid A."/>
            <person name="Henrissat B."/>
            <person name="Grigoriev I.V."/>
            <person name="Hibbett D.S."/>
            <person name="Martin F."/>
        </authorList>
    </citation>
    <scope>NUCLEOTIDE SEQUENCE [LARGE SCALE GENOMIC DNA]</scope>
    <source>
        <strain evidence="2 3">Koide BX008</strain>
    </source>
</reference>